<feature type="compositionally biased region" description="Basic and acidic residues" evidence="1">
    <location>
        <begin position="109"/>
        <end position="125"/>
    </location>
</feature>
<evidence type="ECO:0008006" key="5">
    <source>
        <dbReference type="Google" id="ProtNLM"/>
    </source>
</evidence>
<name>A0ABS5C2U4_9BACT</name>
<comment type="caution">
    <text evidence="3">The sequence shown here is derived from an EMBL/GenBank/DDBJ whole genome shotgun (WGS) entry which is preliminary data.</text>
</comment>
<organism evidence="3 4">
    <name type="scientific">Gemmata palustris</name>
    <dbReference type="NCBI Taxonomy" id="2822762"/>
    <lineage>
        <taxon>Bacteria</taxon>
        <taxon>Pseudomonadati</taxon>
        <taxon>Planctomycetota</taxon>
        <taxon>Planctomycetia</taxon>
        <taxon>Gemmatales</taxon>
        <taxon>Gemmataceae</taxon>
        <taxon>Gemmata</taxon>
    </lineage>
</organism>
<keyword evidence="2" id="KW-0732">Signal</keyword>
<protein>
    <recommendedName>
        <fullName evidence="5">Carboxypeptidase regulatory-like domain-containing protein</fullName>
    </recommendedName>
</protein>
<gene>
    <name evidence="3" type="ORF">J8F10_33555</name>
</gene>
<feature type="signal peptide" evidence="2">
    <location>
        <begin position="1"/>
        <end position="24"/>
    </location>
</feature>
<keyword evidence="4" id="KW-1185">Reference proteome</keyword>
<reference evidence="3 4" key="1">
    <citation type="submission" date="2021-04" db="EMBL/GenBank/DDBJ databases">
        <authorList>
            <person name="Ivanova A."/>
        </authorList>
    </citation>
    <scope>NUCLEOTIDE SEQUENCE [LARGE SCALE GENOMIC DNA]</scope>
    <source>
        <strain evidence="3 4">G18</strain>
    </source>
</reference>
<evidence type="ECO:0000256" key="2">
    <source>
        <dbReference type="SAM" id="SignalP"/>
    </source>
</evidence>
<dbReference type="PROSITE" id="PS51257">
    <property type="entry name" value="PROKAR_LIPOPROTEIN"/>
    <property type="match status" value="1"/>
</dbReference>
<evidence type="ECO:0000313" key="4">
    <source>
        <dbReference type="Proteomes" id="UP000676565"/>
    </source>
</evidence>
<feature type="chain" id="PRO_5047487490" description="Carboxypeptidase regulatory-like domain-containing protein" evidence="2">
    <location>
        <begin position="25"/>
        <end position="146"/>
    </location>
</feature>
<proteinExistence type="predicted"/>
<dbReference type="RefSeq" id="WP_210661286.1">
    <property type="nucleotide sequence ID" value="NZ_JAGKQQ010000001.1"/>
</dbReference>
<feature type="region of interest" description="Disordered" evidence="1">
    <location>
        <begin position="109"/>
        <end position="146"/>
    </location>
</feature>
<evidence type="ECO:0000313" key="3">
    <source>
        <dbReference type="EMBL" id="MBP3960180.1"/>
    </source>
</evidence>
<accession>A0ABS5C2U4</accession>
<dbReference type="Proteomes" id="UP000676565">
    <property type="component" value="Unassembled WGS sequence"/>
</dbReference>
<evidence type="ECO:0000256" key="1">
    <source>
        <dbReference type="SAM" id="MobiDB-lite"/>
    </source>
</evidence>
<sequence>MPSLTRSKCRSRRFVLLLSLFALGCGGAAQTPDGQKPVHPVRGKLFIADKPAIGAFVLFVPDDEPATNPAPRPRATVDANGEFQLSTYGENDGAPLGAYSVAVTWPEDSRDSAEDRLKGRYRDPGQTKLKATIKDGPNELPPFKLK</sequence>
<dbReference type="EMBL" id="JAGKQQ010000001">
    <property type="protein sequence ID" value="MBP3960180.1"/>
    <property type="molecule type" value="Genomic_DNA"/>
</dbReference>